<organism evidence="3 4">
    <name type="scientific">Ruminococcus albus 8</name>
    <dbReference type="NCBI Taxonomy" id="246199"/>
    <lineage>
        <taxon>Bacteria</taxon>
        <taxon>Bacillati</taxon>
        <taxon>Bacillota</taxon>
        <taxon>Clostridia</taxon>
        <taxon>Eubacteriales</taxon>
        <taxon>Oscillospiraceae</taxon>
        <taxon>Ruminococcus</taxon>
    </lineage>
</organism>
<dbReference type="EMBL" id="ADKM02000032">
    <property type="protein sequence ID" value="EGC04231.1"/>
    <property type="molecule type" value="Genomic_DNA"/>
</dbReference>
<protein>
    <recommendedName>
        <fullName evidence="2">Putative Flagellin Flp1-like domain-containing protein</fullName>
    </recommendedName>
</protein>
<evidence type="ECO:0000256" key="1">
    <source>
        <dbReference type="SAM" id="Phobius"/>
    </source>
</evidence>
<dbReference type="AlphaFoldDB" id="E9S900"/>
<evidence type="ECO:0000313" key="4">
    <source>
        <dbReference type="Proteomes" id="UP000004259"/>
    </source>
</evidence>
<evidence type="ECO:0000313" key="3">
    <source>
        <dbReference type="EMBL" id="EGC04231.1"/>
    </source>
</evidence>
<dbReference type="RefSeq" id="WP_004167438.1">
    <property type="nucleotide sequence ID" value="NZ_ADKM02000032.1"/>
</dbReference>
<keyword evidence="1" id="KW-0812">Transmembrane</keyword>
<gene>
    <name evidence="3" type="ORF">CUS_5516</name>
</gene>
<name>E9S900_RUMAL</name>
<dbReference type="InterPro" id="IPR031564">
    <property type="entry name" value="Flp1-like"/>
</dbReference>
<accession>E9S900</accession>
<dbReference type="Pfam" id="PF16982">
    <property type="entry name" value="Flp1_like"/>
    <property type="match status" value="1"/>
</dbReference>
<feature type="domain" description="Putative Flagellin Flp1-like" evidence="2">
    <location>
        <begin position="35"/>
        <end position="77"/>
    </location>
</feature>
<keyword evidence="4" id="KW-1185">Reference proteome</keyword>
<keyword evidence="1" id="KW-1133">Transmembrane helix</keyword>
<dbReference type="Proteomes" id="UP000004259">
    <property type="component" value="Unassembled WGS sequence"/>
</dbReference>
<comment type="caution">
    <text evidence="3">The sequence shown here is derived from an EMBL/GenBank/DDBJ whole genome shotgun (WGS) entry which is preliminary data.</text>
</comment>
<reference evidence="3 4" key="1">
    <citation type="submission" date="2011-02" db="EMBL/GenBank/DDBJ databases">
        <authorList>
            <person name="Nelson K.E."/>
            <person name="Sutton G."/>
            <person name="Torralba M."/>
            <person name="Durkin S."/>
            <person name="Harkins D."/>
            <person name="Montgomery R."/>
            <person name="Ziemer C."/>
            <person name="Klaassens E."/>
            <person name="Ocuiv P."/>
            <person name="Morrison M."/>
        </authorList>
    </citation>
    <scope>NUCLEOTIDE SEQUENCE [LARGE SCALE GENOMIC DNA]</scope>
    <source>
        <strain evidence="3 4">8</strain>
    </source>
</reference>
<feature type="transmembrane region" description="Helical" evidence="1">
    <location>
        <begin position="42"/>
        <end position="59"/>
    </location>
</feature>
<dbReference type="STRING" id="246199.CUS_5516"/>
<sequence>MNKFNHACTYAFIHGGSAVKSAGRKVRDRINEVKNDESGMEIIAVVLILVVVIALAVVFKDNIAKIFNNLWDKITGTLNGNPNDTDFTTDKADEGKNFVALFNNIA</sequence>
<keyword evidence="1" id="KW-0472">Membrane</keyword>
<proteinExistence type="predicted"/>
<evidence type="ECO:0000259" key="2">
    <source>
        <dbReference type="Pfam" id="PF16982"/>
    </source>
</evidence>